<keyword evidence="2" id="KW-0732">Signal</keyword>
<sequence>MGQAMALLLFLGMTAALAWGCLQCDPNFSEKFSFYRHHVNLKSCPEEATSSSRSRVSEDGPTVPGEDVLPRIFPQ</sequence>
<organism evidence="3 4">
    <name type="scientific">Rattus norvegicus</name>
    <name type="common">Rat</name>
    <dbReference type="NCBI Taxonomy" id="10116"/>
    <lineage>
        <taxon>Eukaryota</taxon>
        <taxon>Metazoa</taxon>
        <taxon>Chordata</taxon>
        <taxon>Craniata</taxon>
        <taxon>Vertebrata</taxon>
        <taxon>Euteleostomi</taxon>
        <taxon>Mammalia</taxon>
        <taxon>Eutheria</taxon>
        <taxon>Euarchontoglires</taxon>
        <taxon>Glires</taxon>
        <taxon>Rodentia</taxon>
        <taxon>Myomorpha</taxon>
        <taxon>Muroidea</taxon>
        <taxon>Muridae</taxon>
        <taxon>Murinae</taxon>
        <taxon>Rattus</taxon>
    </lineage>
</organism>
<dbReference type="Proteomes" id="UP000234681">
    <property type="component" value="Chromosome 7"/>
</dbReference>
<evidence type="ECO:0000313" key="4">
    <source>
        <dbReference type="Proteomes" id="UP000234681"/>
    </source>
</evidence>
<evidence type="ECO:0000256" key="1">
    <source>
        <dbReference type="SAM" id="MobiDB-lite"/>
    </source>
</evidence>
<dbReference type="InterPro" id="IPR052868">
    <property type="entry name" value="Izumo_fusion"/>
</dbReference>
<gene>
    <name evidence="3" type="primary">RGD1564722_predicted</name>
    <name evidence="3" type="ORF">rCG_29174</name>
</gene>
<evidence type="ECO:0000256" key="2">
    <source>
        <dbReference type="SAM" id="SignalP"/>
    </source>
</evidence>
<feature type="region of interest" description="Disordered" evidence="1">
    <location>
        <begin position="46"/>
        <end position="75"/>
    </location>
</feature>
<evidence type="ECO:0000313" key="3">
    <source>
        <dbReference type="EMBL" id="EDL89245.1"/>
    </source>
</evidence>
<proteinExistence type="predicted"/>
<feature type="chain" id="PRO_5039889296" evidence="2">
    <location>
        <begin position="21"/>
        <end position="75"/>
    </location>
</feature>
<accession>A6K8H6</accession>
<feature type="signal peptide" evidence="2">
    <location>
        <begin position="1"/>
        <end position="20"/>
    </location>
</feature>
<dbReference type="AlphaFoldDB" id="A6K8H6"/>
<protein>
    <submittedName>
        <fullName evidence="3">Similar to C19orf36 protein (Predicted), isoform CRA_b</fullName>
    </submittedName>
</protein>
<dbReference type="EMBL" id="CH474029">
    <property type="protein sequence ID" value="EDL89245.1"/>
    <property type="molecule type" value="Genomic_DNA"/>
</dbReference>
<dbReference type="PANTHER" id="PTHR37357">
    <property type="entry name" value="IZUMO SPERM-EGG FUSION PROTEIN 4"/>
    <property type="match status" value="1"/>
</dbReference>
<reference evidence="4" key="1">
    <citation type="submission" date="2005-09" db="EMBL/GenBank/DDBJ databases">
        <authorList>
            <person name="Mural R.J."/>
            <person name="Li P.W."/>
            <person name="Adams M.D."/>
            <person name="Amanatides P.G."/>
            <person name="Baden-Tillson H."/>
            <person name="Barnstead M."/>
            <person name="Chin S.H."/>
            <person name="Dew I."/>
            <person name="Evans C.A."/>
            <person name="Ferriera S."/>
            <person name="Flanigan M."/>
            <person name="Fosler C."/>
            <person name="Glodek A."/>
            <person name="Gu Z."/>
            <person name="Holt R.A."/>
            <person name="Jennings D."/>
            <person name="Kraft C.L."/>
            <person name="Lu F."/>
            <person name="Nguyen T."/>
            <person name="Nusskern D.R."/>
            <person name="Pfannkoch C.M."/>
            <person name="Sitter C."/>
            <person name="Sutton G.G."/>
            <person name="Venter J.C."/>
            <person name="Wang Z."/>
            <person name="Woodage T."/>
            <person name="Zheng X.H."/>
            <person name="Zhong F."/>
        </authorList>
    </citation>
    <scope>NUCLEOTIDE SEQUENCE [LARGE SCALE GENOMIC DNA]</scope>
    <source>
        <strain>BN</strain>
        <strain evidence="4">Sprague-Dawley</strain>
    </source>
</reference>
<name>A6K8H6_RAT</name>
<dbReference type="PANTHER" id="PTHR37357:SF1">
    <property type="entry name" value="IZUMO SPERM-EGG FUSION PROTEIN 4"/>
    <property type="match status" value="1"/>
</dbReference>